<keyword evidence="1" id="KW-0812">Transmembrane</keyword>
<feature type="domain" description="DUF3592" evidence="2">
    <location>
        <begin position="39"/>
        <end position="98"/>
    </location>
</feature>
<keyword evidence="1" id="KW-0472">Membrane</keyword>
<comment type="caution">
    <text evidence="3">The sequence shown here is derived from an EMBL/GenBank/DDBJ whole genome shotgun (WGS) entry which is preliminary data.</text>
</comment>
<reference evidence="3 4" key="1">
    <citation type="submission" date="2019-06" db="EMBL/GenBank/DDBJ databases">
        <title>Sequencing the genomes of 1000 actinobacteria strains.</title>
        <authorList>
            <person name="Klenk H.-P."/>
        </authorList>
    </citation>
    <scope>NUCLEOTIDE SEQUENCE [LARGE SCALE GENOMIC DNA]</scope>
    <source>
        <strain evidence="3 4">DSM 19560</strain>
    </source>
</reference>
<gene>
    <name evidence="3" type="ORF">BKA23_0578</name>
</gene>
<dbReference type="AlphaFoldDB" id="A0A561E850"/>
<organism evidence="3 4">
    <name type="scientific">Rudaeicoccus suwonensis</name>
    <dbReference type="NCBI Taxonomy" id="657409"/>
    <lineage>
        <taxon>Bacteria</taxon>
        <taxon>Bacillati</taxon>
        <taxon>Actinomycetota</taxon>
        <taxon>Actinomycetes</taxon>
        <taxon>Micrococcales</taxon>
        <taxon>Dermacoccaceae</taxon>
        <taxon>Rudaeicoccus</taxon>
    </lineage>
</organism>
<sequence length="109" mass="11687">MSSRLRAAYVILSGIVIFGAFLWLRAHETHGPGQAGMASATVIRQSPATDGRTDLTVSYTVDGKTRQITKSVETSAFSSQGRIVWVCFDPTDPSSASLRLPEDPLCGQS</sequence>
<protein>
    <recommendedName>
        <fullName evidence="2">DUF3592 domain-containing protein</fullName>
    </recommendedName>
</protein>
<accession>A0A561E850</accession>
<dbReference type="InterPro" id="IPR021994">
    <property type="entry name" value="DUF3592"/>
</dbReference>
<name>A0A561E850_9MICO</name>
<dbReference type="EMBL" id="VIVQ01000001">
    <property type="protein sequence ID" value="TWE11792.1"/>
    <property type="molecule type" value="Genomic_DNA"/>
</dbReference>
<keyword evidence="4" id="KW-1185">Reference proteome</keyword>
<evidence type="ECO:0000256" key="1">
    <source>
        <dbReference type="SAM" id="Phobius"/>
    </source>
</evidence>
<keyword evidence="1" id="KW-1133">Transmembrane helix</keyword>
<dbReference type="Proteomes" id="UP000318297">
    <property type="component" value="Unassembled WGS sequence"/>
</dbReference>
<proteinExistence type="predicted"/>
<evidence type="ECO:0000313" key="4">
    <source>
        <dbReference type="Proteomes" id="UP000318297"/>
    </source>
</evidence>
<feature type="transmembrane region" description="Helical" evidence="1">
    <location>
        <begin position="6"/>
        <end position="24"/>
    </location>
</feature>
<dbReference type="Pfam" id="PF12158">
    <property type="entry name" value="DUF3592"/>
    <property type="match status" value="1"/>
</dbReference>
<evidence type="ECO:0000259" key="2">
    <source>
        <dbReference type="Pfam" id="PF12158"/>
    </source>
</evidence>
<evidence type="ECO:0000313" key="3">
    <source>
        <dbReference type="EMBL" id="TWE11792.1"/>
    </source>
</evidence>